<evidence type="ECO:0000256" key="2">
    <source>
        <dbReference type="ARBA" id="ARBA00010792"/>
    </source>
</evidence>
<evidence type="ECO:0000256" key="1">
    <source>
        <dbReference type="ARBA" id="ARBA00004651"/>
    </source>
</evidence>
<evidence type="ECO:0000256" key="3">
    <source>
        <dbReference type="ARBA" id="ARBA00022475"/>
    </source>
</evidence>
<proteinExistence type="inferred from homology"/>
<evidence type="ECO:0000256" key="6">
    <source>
        <dbReference type="ARBA" id="ARBA00023136"/>
    </source>
</evidence>
<comment type="subcellular location">
    <subcellularLocation>
        <location evidence="1 7">Cell membrane</location>
        <topology evidence="1 7">Multi-pass membrane protein</topology>
    </subcellularLocation>
</comment>
<dbReference type="RefSeq" id="WP_208503896.1">
    <property type="nucleotide sequence ID" value="NZ_JAGFOA010000004.1"/>
</dbReference>
<dbReference type="Proteomes" id="UP000680132">
    <property type="component" value="Unassembled WGS sequence"/>
</dbReference>
<evidence type="ECO:0000259" key="8">
    <source>
        <dbReference type="Pfam" id="PF09335"/>
    </source>
</evidence>
<name>A0A939QNZ2_9MICO</name>
<protein>
    <submittedName>
        <fullName evidence="9">DedA family protein</fullName>
    </submittedName>
</protein>
<dbReference type="InterPro" id="IPR032816">
    <property type="entry name" value="VTT_dom"/>
</dbReference>
<keyword evidence="5 7" id="KW-1133">Transmembrane helix</keyword>
<feature type="domain" description="VTT" evidence="8">
    <location>
        <begin position="41"/>
        <end position="162"/>
    </location>
</feature>
<evidence type="ECO:0000313" key="10">
    <source>
        <dbReference type="Proteomes" id="UP000680132"/>
    </source>
</evidence>
<comment type="caution">
    <text evidence="9">The sequence shown here is derived from an EMBL/GenBank/DDBJ whole genome shotgun (WGS) entry which is preliminary data.</text>
</comment>
<dbReference type="EMBL" id="JAGFOA010000004">
    <property type="protein sequence ID" value="MBO3664135.1"/>
    <property type="molecule type" value="Genomic_DNA"/>
</dbReference>
<evidence type="ECO:0000256" key="5">
    <source>
        <dbReference type="ARBA" id="ARBA00022989"/>
    </source>
</evidence>
<evidence type="ECO:0000256" key="7">
    <source>
        <dbReference type="RuleBase" id="RU367016"/>
    </source>
</evidence>
<sequence>MDDALGWILDVVESVDPVLRMTIAGVAMLLELSVVIGLIVPGDTIVIVAAMGVTSVWEGVLLAAAAALGSLVGESIGFGIGRWLGPRIRTSWIGRRIGEKNWDRAERYLSRRGGLAIFLARFLPVLRQLVPLTVGMSHYSFRRFILWAAPSCILWAALYVGIAATAAGSYRELAGEAQGAVFVLVGGLILLVGVVFLIEKLISRFEKRHLDEE</sequence>
<dbReference type="PANTHER" id="PTHR30353">
    <property type="entry name" value="INNER MEMBRANE PROTEIN DEDA-RELATED"/>
    <property type="match status" value="1"/>
</dbReference>
<gene>
    <name evidence="9" type="ORF">J5V96_11510</name>
</gene>
<organism evidence="9 10">
    <name type="scientific">Microbacterium stercoris</name>
    <dbReference type="NCBI Taxonomy" id="2820289"/>
    <lineage>
        <taxon>Bacteria</taxon>
        <taxon>Bacillati</taxon>
        <taxon>Actinomycetota</taxon>
        <taxon>Actinomycetes</taxon>
        <taxon>Micrococcales</taxon>
        <taxon>Microbacteriaceae</taxon>
        <taxon>Microbacterium</taxon>
    </lineage>
</organism>
<keyword evidence="3 7" id="KW-1003">Cell membrane</keyword>
<keyword evidence="10" id="KW-1185">Reference proteome</keyword>
<dbReference type="Pfam" id="PF09335">
    <property type="entry name" value="VTT_dom"/>
    <property type="match status" value="1"/>
</dbReference>
<reference evidence="9" key="1">
    <citation type="submission" date="2021-03" db="EMBL/GenBank/DDBJ databases">
        <title>Microbacterium sp. nov., a novel actinobacterium isolated from cow dung.</title>
        <authorList>
            <person name="Zhang L."/>
        </authorList>
    </citation>
    <scope>NUCLEOTIDE SEQUENCE</scope>
    <source>
        <strain evidence="9">NEAU-LLB</strain>
    </source>
</reference>
<keyword evidence="4 7" id="KW-0812">Transmembrane</keyword>
<accession>A0A939QNZ2</accession>
<comment type="similarity">
    <text evidence="2 7">Belongs to the DedA family.</text>
</comment>
<feature type="transmembrane region" description="Helical" evidence="7">
    <location>
        <begin position="59"/>
        <end position="85"/>
    </location>
</feature>
<feature type="transmembrane region" description="Helical" evidence="7">
    <location>
        <begin position="144"/>
        <end position="167"/>
    </location>
</feature>
<dbReference type="AlphaFoldDB" id="A0A939QNZ2"/>
<keyword evidence="6 7" id="KW-0472">Membrane</keyword>
<evidence type="ECO:0000313" key="9">
    <source>
        <dbReference type="EMBL" id="MBO3664135.1"/>
    </source>
</evidence>
<evidence type="ECO:0000256" key="4">
    <source>
        <dbReference type="ARBA" id="ARBA00022692"/>
    </source>
</evidence>
<feature type="transmembrane region" description="Helical" evidence="7">
    <location>
        <begin position="179"/>
        <end position="198"/>
    </location>
</feature>
<dbReference type="PANTHER" id="PTHR30353:SF15">
    <property type="entry name" value="INNER MEMBRANE PROTEIN YABI"/>
    <property type="match status" value="1"/>
</dbReference>
<feature type="transmembrane region" description="Helical" evidence="7">
    <location>
        <begin position="29"/>
        <end position="53"/>
    </location>
</feature>
<dbReference type="InterPro" id="IPR032818">
    <property type="entry name" value="DedA-like"/>
</dbReference>
<dbReference type="GO" id="GO:0005886">
    <property type="term" value="C:plasma membrane"/>
    <property type="evidence" value="ECO:0007669"/>
    <property type="project" value="UniProtKB-SubCell"/>
</dbReference>